<name>D0LP19_HALO1</name>
<organism evidence="2 3">
    <name type="scientific">Haliangium ochraceum (strain DSM 14365 / JCM 11303 / SMP-2)</name>
    <dbReference type="NCBI Taxonomy" id="502025"/>
    <lineage>
        <taxon>Bacteria</taxon>
        <taxon>Pseudomonadati</taxon>
        <taxon>Myxococcota</taxon>
        <taxon>Polyangia</taxon>
        <taxon>Haliangiales</taxon>
        <taxon>Kofleriaceae</taxon>
        <taxon>Haliangium</taxon>
    </lineage>
</organism>
<dbReference type="Proteomes" id="UP000001880">
    <property type="component" value="Chromosome"/>
</dbReference>
<dbReference type="STRING" id="502025.Hoch_6375"/>
<dbReference type="HOGENOM" id="CLU_926755_0_0_7"/>
<evidence type="ECO:0000256" key="1">
    <source>
        <dbReference type="SAM" id="SignalP"/>
    </source>
</evidence>
<keyword evidence="3" id="KW-1185">Reference proteome</keyword>
<evidence type="ECO:0000313" key="3">
    <source>
        <dbReference type="Proteomes" id="UP000001880"/>
    </source>
</evidence>
<gene>
    <name evidence="2" type="ordered locus">Hoch_6375</name>
</gene>
<evidence type="ECO:0000313" key="2">
    <source>
        <dbReference type="EMBL" id="ACY18845.1"/>
    </source>
</evidence>
<keyword evidence="1" id="KW-0732">Signal</keyword>
<dbReference type="Pfam" id="PF09544">
    <property type="entry name" value="DUF2381"/>
    <property type="match status" value="1"/>
</dbReference>
<dbReference type="EMBL" id="CP001804">
    <property type="protein sequence ID" value="ACY18845.1"/>
    <property type="molecule type" value="Genomic_DNA"/>
</dbReference>
<dbReference type="InterPro" id="IPR011754">
    <property type="entry name" value="Mxa_paralog_2268"/>
</dbReference>
<proteinExistence type="predicted"/>
<dbReference type="AlphaFoldDB" id="D0LP19"/>
<sequence length="306" mass="33856">MRHKLAILTVIALMLTCIAAFADSPPSESLPSADSNRTHIVNGVGAFQSKVHPSIVTVLYFPGPVTSAISSDDQSFETSIVGHSVVIRPAPNVTAKTVGNINITTRAMNVSLTMRIAERPEDAATQLVFRALSEVEAFETRVAAEVERVRQEVEHEYERRHRNLEREVTHATEQAIARRMLMRHEGREFGAIARNEHNIIARVTRAQWIGPELYLYFEIQNRDSTPYHLAHVRLLGPTGESDHVDHLEFAGAGDVIDGSLGTVLSGQRGRGIVHVRDAARFAGKPFTFLVSEARERRAVSIGGITW</sequence>
<accession>D0LP19</accession>
<feature type="chain" id="PRO_5003011536" description="DUF2381 family protein" evidence="1">
    <location>
        <begin position="23"/>
        <end position="306"/>
    </location>
</feature>
<evidence type="ECO:0008006" key="4">
    <source>
        <dbReference type="Google" id="ProtNLM"/>
    </source>
</evidence>
<feature type="signal peptide" evidence="1">
    <location>
        <begin position="1"/>
        <end position="22"/>
    </location>
</feature>
<protein>
    <recommendedName>
        <fullName evidence="4">DUF2381 family protein</fullName>
    </recommendedName>
</protein>
<dbReference type="KEGG" id="hoh:Hoch_6375"/>
<reference evidence="2 3" key="1">
    <citation type="journal article" date="2010" name="Stand. Genomic Sci.">
        <title>Complete genome sequence of Haliangium ochraceum type strain (SMP-2).</title>
        <authorList>
            <consortium name="US DOE Joint Genome Institute (JGI-PGF)"/>
            <person name="Ivanova N."/>
            <person name="Daum C."/>
            <person name="Lang E."/>
            <person name="Abt B."/>
            <person name="Kopitz M."/>
            <person name="Saunders E."/>
            <person name="Lapidus A."/>
            <person name="Lucas S."/>
            <person name="Glavina Del Rio T."/>
            <person name="Nolan M."/>
            <person name="Tice H."/>
            <person name="Copeland A."/>
            <person name="Cheng J.F."/>
            <person name="Chen F."/>
            <person name="Bruce D."/>
            <person name="Goodwin L."/>
            <person name="Pitluck S."/>
            <person name="Mavromatis K."/>
            <person name="Pati A."/>
            <person name="Mikhailova N."/>
            <person name="Chen A."/>
            <person name="Palaniappan K."/>
            <person name="Land M."/>
            <person name="Hauser L."/>
            <person name="Chang Y.J."/>
            <person name="Jeffries C.D."/>
            <person name="Detter J.C."/>
            <person name="Brettin T."/>
            <person name="Rohde M."/>
            <person name="Goker M."/>
            <person name="Bristow J."/>
            <person name="Markowitz V."/>
            <person name="Eisen J.A."/>
            <person name="Hugenholtz P."/>
            <person name="Kyrpides N.C."/>
            <person name="Klenk H.P."/>
        </authorList>
    </citation>
    <scope>NUCLEOTIDE SEQUENCE [LARGE SCALE GENOMIC DNA]</scope>
    <source>
        <strain evidence="3">DSM 14365 / CIP 107738 / JCM 11303 / AJ 13395 / SMP-2</strain>
    </source>
</reference>